<accession>V4KU39</accession>
<keyword evidence="3" id="KW-1185">Reference proteome</keyword>
<dbReference type="EMBL" id="KI517683">
    <property type="protein sequence ID" value="ESQ34839.1"/>
    <property type="molecule type" value="Genomic_DNA"/>
</dbReference>
<dbReference type="KEGG" id="eus:EUTSA_v10009784mg"/>
<gene>
    <name evidence="2" type="ORF">EUTSA_v10009784mg</name>
</gene>
<protein>
    <submittedName>
        <fullName evidence="2">Uncharacterized protein</fullName>
    </submittedName>
</protein>
<dbReference type="AlphaFoldDB" id="V4KU39"/>
<dbReference type="OrthoDB" id="1082160at2759"/>
<reference evidence="2 3" key="1">
    <citation type="journal article" date="2013" name="Front. Plant Sci.">
        <title>The Reference Genome of the Halophytic Plant Eutrema salsugineum.</title>
        <authorList>
            <person name="Yang R."/>
            <person name="Jarvis D.E."/>
            <person name="Chen H."/>
            <person name="Beilstein M.A."/>
            <person name="Grimwood J."/>
            <person name="Jenkins J."/>
            <person name="Shu S."/>
            <person name="Prochnik S."/>
            <person name="Xin M."/>
            <person name="Ma C."/>
            <person name="Schmutz J."/>
            <person name="Wing R.A."/>
            <person name="Mitchell-Olds T."/>
            <person name="Schumaker K.S."/>
            <person name="Wang X."/>
        </authorList>
    </citation>
    <scope>NUCLEOTIDE SEQUENCE [LARGE SCALE GENOMIC DNA]</scope>
</reference>
<proteinExistence type="predicted"/>
<evidence type="ECO:0000256" key="1">
    <source>
        <dbReference type="SAM" id="Phobius"/>
    </source>
</evidence>
<keyword evidence="1" id="KW-1133">Transmembrane helix</keyword>
<evidence type="ECO:0000313" key="3">
    <source>
        <dbReference type="Proteomes" id="UP000030689"/>
    </source>
</evidence>
<sequence length="220" mass="25703">NIFFVFLFANALILLIYVLYLYTTPEKKQLDLYDQYIAAAPAVVRTSPEDHYNETVVRDYDDNHGYDNNDVVTAFRNTVETVTESLSYDRVAMEVSSSKSYRKTRSEKKARMVEYHRRTESERVTKKTASWRSQTMEGMSSDEFRMTVETFIMQNKRMLLHQYGVAHQPQNDVVDYQWQNGVAGQWLPEQEYGGAALPWQNGVPHWQNGVVQWQGRPHES</sequence>
<evidence type="ECO:0000313" key="2">
    <source>
        <dbReference type="EMBL" id="ESQ34839.1"/>
    </source>
</evidence>
<keyword evidence="1" id="KW-0812">Transmembrane</keyword>
<dbReference type="Proteomes" id="UP000030689">
    <property type="component" value="Unassembled WGS sequence"/>
</dbReference>
<dbReference type="PANTHER" id="PTHR33640">
    <property type="entry name" value="TRANSMEMBRANE PROTEIN"/>
    <property type="match status" value="1"/>
</dbReference>
<name>V4KU39_EUTSA</name>
<organism evidence="2 3">
    <name type="scientific">Eutrema salsugineum</name>
    <name type="common">Saltwater cress</name>
    <name type="synonym">Sisymbrium salsugineum</name>
    <dbReference type="NCBI Taxonomy" id="72664"/>
    <lineage>
        <taxon>Eukaryota</taxon>
        <taxon>Viridiplantae</taxon>
        <taxon>Streptophyta</taxon>
        <taxon>Embryophyta</taxon>
        <taxon>Tracheophyta</taxon>
        <taxon>Spermatophyta</taxon>
        <taxon>Magnoliopsida</taxon>
        <taxon>eudicotyledons</taxon>
        <taxon>Gunneridae</taxon>
        <taxon>Pentapetalae</taxon>
        <taxon>rosids</taxon>
        <taxon>malvids</taxon>
        <taxon>Brassicales</taxon>
        <taxon>Brassicaceae</taxon>
        <taxon>Eutremeae</taxon>
        <taxon>Eutrema</taxon>
    </lineage>
</organism>
<feature type="non-terminal residue" evidence="2">
    <location>
        <position position="1"/>
    </location>
</feature>
<dbReference type="Gramene" id="ESQ34839">
    <property type="protein sequence ID" value="ESQ34839"/>
    <property type="gene ID" value="EUTSA_v10009784mg"/>
</dbReference>
<feature type="transmembrane region" description="Helical" evidence="1">
    <location>
        <begin position="6"/>
        <end position="23"/>
    </location>
</feature>
<keyword evidence="1" id="KW-0472">Membrane</keyword>
<dbReference type="OMA" id="TVETFIM"/>
<dbReference type="STRING" id="72664.V4KU39"/>
<dbReference type="PANTHER" id="PTHR33640:SF20">
    <property type="entry name" value="TRANSMEMBRANE PROTEIN"/>
    <property type="match status" value="1"/>
</dbReference>